<evidence type="ECO:0000256" key="3">
    <source>
        <dbReference type="ARBA" id="ARBA00022840"/>
    </source>
</evidence>
<dbReference type="FunFam" id="3.40.50.300:FF:000018">
    <property type="entry name" value="Cell division control 48"/>
    <property type="match status" value="1"/>
</dbReference>
<name>A0A4S2N1K4_9PEZI</name>
<dbReference type="InParanoid" id="A0A4S2N1K4"/>
<evidence type="ECO:0000313" key="8">
    <source>
        <dbReference type="Proteomes" id="UP000298138"/>
    </source>
</evidence>
<feature type="region of interest" description="Disordered" evidence="5">
    <location>
        <begin position="1"/>
        <end position="31"/>
    </location>
</feature>
<dbReference type="InterPro" id="IPR027417">
    <property type="entry name" value="P-loop_NTPase"/>
</dbReference>
<dbReference type="FunFam" id="3.40.50.300:FF:000012">
    <property type="entry name" value="Transitional endoplasmic reticulum ATPase"/>
    <property type="match status" value="1"/>
</dbReference>
<evidence type="ECO:0000256" key="5">
    <source>
        <dbReference type="SAM" id="MobiDB-lite"/>
    </source>
</evidence>
<evidence type="ECO:0000256" key="2">
    <source>
        <dbReference type="ARBA" id="ARBA00022741"/>
    </source>
</evidence>
<protein>
    <submittedName>
        <fullName evidence="7">AAA-domain-containing protein</fullName>
    </submittedName>
</protein>
<evidence type="ECO:0000313" key="7">
    <source>
        <dbReference type="EMBL" id="TGZ83022.1"/>
    </source>
</evidence>
<feature type="domain" description="AAA+ ATPase" evidence="6">
    <location>
        <begin position="78"/>
        <end position="218"/>
    </location>
</feature>
<keyword evidence="8" id="KW-1185">Reference proteome</keyword>
<keyword evidence="1" id="KW-0677">Repeat</keyword>
<dbReference type="Pfam" id="PF00004">
    <property type="entry name" value="AAA"/>
    <property type="match status" value="2"/>
</dbReference>
<dbReference type="SMART" id="SM00382">
    <property type="entry name" value="AAA"/>
    <property type="match status" value="2"/>
</dbReference>
<dbReference type="Pfam" id="PF17862">
    <property type="entry name" value="AAA_lid_3"/>
    <property type="match status" value="2"/>
</dbReference>
<evidence type="ECO:0000259" key="6">
    <source>
        <dbReference type="SMART" id="SM00382"/>
    </source>
</evidence>
<dbReference type="InterPro" id="IPR050168">
    <property type="entry name" value="AAA_ATPase_domain"/>
</dbReference>
<evidence type="ECO:0000256" key="4">
    <source>
        <dbReference type="RuleBase" id="RU003651"/>
    </source>
</evidence>
<feature type="domain" description="AAA+ ATPase" evidence="6">
    <location>
        <begin position="362"/>
        <end position="497"/>
    </location>
</feature>
<dbReference type="CDD" id="cd19511">
    <property type="entry name" value="RecA-like_CDC48_r2-like"/>
    <property type="match status" value="1"/>
</dbReference>
<keyword evidence="3 4" id="KW-0067">ATP-binding</keyword>
<comment type="similarity">
    <text evidence="4">Belongs to the AAA ATPase family.</text>
</comment>
<dbReference type="Gene3D" id="3.40.50.300">
    <property type="entry name" value="P-loop containing nucleotide triphosphate hydrolases"/>
    <property type="match status" value="2"/>
</dbReference>
<dbReference type="Gene3D" id="1.10.8.60">
    <property type="match status" value="2"/>
</dbReference>
<dbReference type="InterPro" id="IPR003593">
    <property type="entry name" value="AAA+_ATPase"/>
</dbReference>
<dbReference type="PANTHER" id="PTHR23077">
    <property type="entry name" value="AAA-FAMILY ATPASE"/>
    <property type="match status" value="1"/>
</dbReference>
<dbReference type="OrthoDB" id="27435at2759"/>
<dbReference type="GO" id="GO:0005524">
    <property type="term" value="F:ATP binding"/>
    <property type="evidence" value="ECO:0007669"/>
    <property type="project" value="UniProtKB-KW"/>
</dbReference>
<dbReference type="SUPFAM" id="SSF52540">
    <property type="entry name" value="P-loop containing nucleoside triphosphate hydrolases"/>
    <property type="match status" value="2"/>
</dbReference>
<sequence>MSIPSTPQRPGSRKSPLKTAPPGIQGPNAAEVDNITFKPSSTKFSDIGGMATTVAHVRDMVDSIINSSTLYASLGLTPTRGILLTGPPGTGKTMLLQAIACELDVHPYAIDGRVMGKYMGESEAQVRKIFEEAKKSQPAIIFMDEVDSLAPKQGSGEGSEGRVVSTLLTELDTLEEAAKDGTPLRVAVVAATSRPSALDERLRRAGRFESEVEVSVPDKTARRDILGLQMQKLPFESEEEKEKCIASLASKTHGFVGADLLQLVRSTVQVAISRQREKTRSFYEQDSFTDSQSIPLLQFTELDFEEALKDVKPSALREIVVEVAPVRWSDIGGQDEVKRKLQETVEWPLRHPAAFARLGVRPRKGVILYGPPGCSKTLVARALATEAGVNFLLIKGPELLNMYVGESERRLRETFRKARAASPSVIFFDEIDSLCSARGSNSDVGTNMVATLLNELDGLTALRGVVVVGATNRPDILDSALVRPGRFDTMLYVRPPDYEARREILRIAIGKMKVAQDVDLEGLARGTEGFSGAEVVSMCDEAGHCAMREDMDIEEVAMRHFEEARGKMVPQITSEMVEFFEEWAVSGVRKL</sequence>
<accession>A0A4S2N1K4</accession>
<dbReference type="PROSITE" id="PS00674">
    <property type="entry name" value="AAA"/>
    <property type="match status" value="1"/>
</dbReference>
<gene>
    <name evidence="7" type="ORF">EX30DRAFT_304775</name>
</gene>
<dbReference type="Proteomes" id="UP000298138">
    <property type="component" value="Unassembled WGS sequence"/>
</dbReference>
<dbReference type="STRING" id="341454.A0A4S2N1K4"/>
<dbReference type="EMBL" id="ML220114">
    <property type="protein sequence ID" value="TGZ83022.1"/>
    <property type="molecule type" value="Genomic_DNA"/>
</dbReference>
<dbReference type="InterPro" id="IPR041569">
    <property type="entry name" value="AAA_lid_3"/>
</dbReference>
<dbReference type="AlphaFoldDB" id="A0A4S2N1K4"/>
<dbReference type="InterPro" id="IPR003960">
    <property type="entry name" value="ATPase_AAA_CS"/>
</dbReference>
<dbReference type="GO" id="GO:0005737">
    <property type="term" value="C:cytoplasm"/>
    <property type="evidence" value="ECO:0007669"/>
    <property type="project" value="TreeGrafter"/>
</dbReference>
<dbReference type="FunCoup" id="A0A4S2N1K4">
    <property type="interactions" value="374"/>
</dbReference>
<keyword evidence="2 4" id="KW-0547">Nucleotide-binding</keyword>
<organism evidence="7 8">
    <name type="scientific">Ascodesmis nigricans</name>
    <dbReference type="NCBI Taxonomy" id="341454"/>
    <lineage>
        <taxon>Eukaryota</taxon>
        <taxon>Fungi</taxon>
        <taxon>Dikarya</taxon>
        <taxon>Ascomycota</taxon>
        <taxon>Pezizomycotina</taxon>
        <taxon>Pezizomycetes</taxon>
        <taxon>Pezizales</taxon>
        <taxon>Ascodesmidaceae</taxon>
        <taxon>Ascodesmis</taxon>
    </lineage>
</organism>
<dbReference type="PANTHER" id="PTHR23077:SF27">
    <property type="entry name" value="ATPASE FAMILY GENE 2 PROTEIN HOMOLOG A"/>
    <property type="match status" value="1"/>
</dbReference>
<proteinExistence type="inferred from homology"/>
<dbReference type="GO" id="GO:0016887">
    <property type="term" value="F:ATP hydrolysis activity"/>
    <property type="evidence" value="ECO:0007669"/>
    <property type="project" value="InterPro"/>
</dbReference>
<dbReference type="InterPro" id="IPR003959">
    <property type="entry name" value="ATPase_AAA_core"/>
</dbReference>
<reference evidence="7 8" key="1">
    <citation type="submission" date="2019-04" db="EMBL/GenBank/DDBJ databases">
        <title>Comparative genomics and transcriptomics to analyze fruiting body development in filamentous ascomycetes.</title>
        <authorList>
            <consortium name="DOE Joint Genome Institute"/>
            <person name="Lutkenhaus R."/>
            <person name="Traeger S."/>
            <person name="Breuer J."/>
            <person name="Kuo A."/>
            <person name="Lipzen A."/>
            <person name="Pangilinan J."/>
            <person name="Dilworth D."/>
            <person name="Sandor L."/>
            <person name="Poggeler S."/>
            <person name="Barry K."/>
            <person name="Grigoriev I.V."/>
            <person name="Nowrousian M."/>
        </authorList>
    </citation>
    <scope>NUCLEOTIDE SEQUENCE [LARGE SCALE GENOMIC DNA]</scope>
    <source>
        <strain evidence="7 8">CBS 389.68</strain>
    </source>
</reference>
<evidence type="ECO:0000256" key="1">
    <source>
        <dbReference type="ARBA" id="ARBA00022737"/>
    </source>
</evidence>